<dbReference type="InterPro" id="IPR001555">
    <property type="entry name" value="GART_AS"/>
</dbReference>
<evidence type="ECO:0000256" key="7">
    <source>
        <dbReference type="ARBA" id="ARBA00041682"/>
    </source>
</evidence>
<evidence type="ECO:0000256" key="3">
    <source>
        <dbReference type="ARBA" id="ARBA00022679"/>
    </source>
</evidence>
<dbReference type="GO" id="GO:0006189">
    <property type="term" value="P:'de novo' IMP biosynthetic process"/>
    <property type="evidence" value="ECO:0007669"/>
    <property type="project" value="UniProtKB-UniPathway"/>
</dbReference>
<evidence type="ECO:0000256" key="4">
    <source>
        <dbReference type="ARBA" id="ARBA00022755"/>
    </source>
</evidence>
<evidence type="ECO:0000256" key="5">
    <source>
        <dbReference type="ARBA" id="ARBA00038440"/>
    </source>
</evidence>
<dbReference type="UniPathway" id="UPA00074">
    <property type="reaction ID" value="UER00126"/>
</dbReference>
<sequence length="191" mass="20260">MPAAPIVVLASGDGSLAEALIRAGQAGSDFFVAALIADRDGINALNRAAGLDVPTVVVNFKAYANRPDWEAELVSKVASFDPWLVVSAGFMRILSPDFLARFKMINTHPALLPLFPGAHAVADALAAGATETGCTVHFADAGVDTGPVIAQRKVAIYESDDQTSLHERIKQIERVLLPEVVAELARSRESK</sequence>
<reference evidence="10" key="1">
    <citation type="submission" date="2016-10" db="EMBL/GenBank/DDBJ databases">
        <title>Sequence of Gallionella enrichment culture.</title>
        <authorList>
            <person name="Poehlein A."/>
            <person name="Muehling M."/>
            <person name="Daniel R."/>
        </authorList>
    </citation>
    <scope>NUCLEOTIDE SEQUENCE</scope>
</reference>
<dbReference type="InterPro" id="IPR004607">
    <property type="entry name" value="GART"/>
</dbReference>
<evidence type="ECO:0000256" key="6">
    <source>
        <dbReference type="ARBA" id="ARBA00041324"/>
    </source>
</evidence>
<comment type="similarity">
    <text evidence="5">Belongs to the GART family.</text>
</comment>
<dbReference type="HAMAP" id="MF_01930">
    <property type="entry name" value="PurN"/>
    <property type="match status" value="1"/>
</dbReference>
<dbReference type="Pfam" id="PF00551">
    <property type="entry name" value="Formyl_trans_N"/>
    <property type="match status" value="1"/>
</dbReference>
<dbReference type="PANTHER" id="PTHR43369">
    <property type="entry name" value="PHOSPHORIBOSYLGLYCINAMIDE FORMYLTRANSFERASE"/>
    <property type="match status" value="1"/>
</dbReference>
<dbReference type="SUPFAM" id="SSF53328">
    <property type="entry name" value="Formyltransferase"/>
    <property type="match status" value="1"/>
</dbReference>
<evidence type="ECO:0000256" key="2">
    <source>
        <dbReference type="ARBA" id="ARBA00012254"/>
    </source>
</evidence>
<dbReference type="NCBIfam" id="TIGR00639">
    <property type="entry name" value="PurN"/>
    <property type="match status" value="1"/>
</dbReference>
<dbReference type="PROSITE" id="PS00373">
    <property type="entry name" value="GART"/>
    <property type="match status" value="1"/>
</dbReference>
<accession>A0A1J5QB96</accession>
<keyword evidence="4" id="KW-0658">Purine biosynthesis</keyword>
<name>A0A1J5QB96_9ZZZZ</name>
<dbReference type="EMBL" id="MLJW01002389">
    <property type="protein sequence ID" value="OIQ74771.1"/>
    <property type="molecule type" value="Genomic_DNA"/>
</dbReference>
<dbReference type="InterPro" id="IPR036477">
    <property type="entry name" value="Formyl_transf_N_sf"/>
</dbReference>
<gene>
    <name evidence="10" type="primary">purN_12</name>
    <name evidence="10" type="ORF">GALL_435680</name>
</gene>
<comment type="catalytic activity">
    <reaction evidence="8">
        <text>N(1)-(5-phospho-beta-D-ribosyl)glycinamide + (6R)-10-formyltetrahydrofolate = N(2)-formyl-N(1)-(5-phospho-beta-D-ribosyl)glycinamide + (6S)-5,6,7,8-tetrahydrofolate + H(+)</text>
        <dbReference type="Rhea" id="RHEA:15053"/>
        <dbReference type="ChEBI" id="CHEBI:15378"/>
        <dbReference type="ChEBI" id="CHEBI:57453"/>
        <dbReference type="ChEBI" id="CHEBI:143788"/>
        <dbReference type="ChEBI" id="CHEBI:147286"/>
        <dbReference type="ChEBI" id="CHEBI:195366"/>
        <dbReference type="EC" id="2.1.2.2"/>
    </reaction>
</comment>
<organism evidence="10">
    <name type="scientific">mine drainage metagenome</name>
    <dbReference type="NCBI Taxonomy" id="410659"/>
    <lineage>
        <taxon>unclassified sequences</taxon>
        <taxon>metagenomes</taxon>
        <taxon>ecological metagenomes</taxon>
    </lineage>
</organism>
<comment type="pathway">
    <text evidence="1">Purine metabolism; IMP biosynthesis via de novo pathway; N(2)-formyl-N(1)-(5-phospho-D-ribosyl)glycinamide from N(1)-(5-phospho-D-ribosyl)glycinamide (10-formyl THF route): step 1/1.</text>
</comment>
<protein>
    <recommendedName>
        <fullName evidence="2">phosphoribosylglycinamide formyltransferase 1</fullName>
        <ecNumber evidence="2">2.1.2.2</ecNumber>
    </recommendedName>
    <alternativeName>
        <fullName evidence="7">5'-phosphoribosylglycinamide transformylase</fullName>
    </alternativeName>
    <alternativeName>
        <fullName evidence="6">GAR transformylase</fullName>
    </alternativeName>
</protein>
<dbReference type="AlphaFoldDB" id="A0A1J5QB96"/>
<proteinExistence type="inferred from homology"/>
<dbReference type="CDD" id="cd08645">
    <property type="entry name" value="FMT_core_GART"/>
    <property type="match status" value="1"/>
</dbReference>
<feature type="domain" description="Formyl transferase N-terminal" evidence="9">
    <location>
        <begin position="6"/>
        <end position="181"/>
    </location>
</feature>
<evidence type="ECO:0000313" key="10">
    <source>
        <dbReference type="EMBL" id="OIQ74771.1"/>
    </source>
</evidence>
<evidence type="ECO:0000256" key="8">
    <source>
        <dbReference type="ARBA" id="ARBA00047664"/>
    </source>
</evidence>
<evidence type="ECO:0000256" key="1">
    <source>
        <dbReference type="ARBA" id="ARBA00005054"/>
    </source>
</evidence>
<dbReference type="InterPro" id="IPR002376">
    <property type="entry name" value="Formyl_transf_N"/>
</dbReference>
<dbReference type="Gene3D" id="3.40.50.170">
    <property type="entry name" value="Formyl transferase, N-terminal domain"/>
    <property type="match status" value="1"/>
</dbReference>
<dbReference type="EC" id="2.1.2.2" evidence="2"/>
<dbReference type="GO" id="GO:0004644">
    <property type="term" value="F:phosphoribosylglycinamide formyltransferase activity"/>
    <property type="evidence" value="ECO:0007669"/>
    <property type="project" value="UniProtKB-EC"/>
</dbReference>
<evidence type="ECO:0000259" key="9">
    <source>
        <dbReference type="Pfam" id="PF00551"/>
    </source>
</evidence>
<comment type="caution">
    <text evidence="10">The sequence shown here is derived from an EMBL/GenBank/DDBJ whole genome shotgun (WGS) entry which is preliminary data.</text>
</comment>
<dbReference type="GO" id="GO:0005829">
    <property type="term" value="C:cytosol"/>
    <property type="evidence" value="ECO:0007669"/>
    <property type="project" value="TreeGrafter"/>
</dbReference>
<keyword evidence="3 10" id="KW-0808">Transferase</keyword>
<dbReference type="PANTHER" id="PTHR43369:SF2">
    <property type="entry name" value="PHOSPHORIBOSYLGLYCINAMIDE FORMYLTRANSFERASE"/>
    <property type="match status" value="1"/>
</dbReference>